<organism evidence="7 8">
    <name type="scientific">Arcticibacter tournemirensis</name>
    <dbReference type="NCBI Taxonomy" id="699437"/>
    <lineage>
        <taxon>Bacteria</taxon>
        <taxon>Pseudomonadati</taxon>
        <taxon>Bacteroidota</taxon>
        <taxon>Sphingobacteriia</taxon>
        <taxon>Sphingobacteriales</taxon>
        <taxon>Sphingobacteriaceae</taxon>
        <taxon>Arcticibacter</taxon>
    </lineage>
</organism>
<evidence type="ECO:0000256" key="4">
    <source>
        <dbReference type="ARBA" id="ARBA00022989"/>
    </source>
</evidence>
<feature type="transmembrane region" description="Helical" evidence="6">
    <location>
        <begin position="6"/>
        <end position="26"/>
    </location>
</feature>
<dbReference type="PANTHER" id="PTHR30238">
    <property type="entry name" value="MEMBRANE BOUND PREDICTED REDOX MODULATOR"/>
    <property type="match status" value="1"/>
</dbReference>
<evidence type="ECO:0000313" key="7">
    <source>
        <dbReference type="EMBL" id="RXF68386.1"/>
    </source>
</evidence>
<dbReference type="NCBIfam" id="TIGR03718">
    <property type="entry name" value="R_switched_Alx"/>
    <property type="match status" value="1"/>
</dbReference>
<sequence length="361" mass="41442">MSSEIVFFGGFLLFIILMLSIDLGLFNKRDHAVSLKEAAIMSSVWVSLAIGFYFLLLAEGHKLHGIETFERLAFITKSHLHNIQLNPHDFYGSLQIYRQNLALEFLTGYVIEYALSVDNIFVMVLIFTAFSVEPKYYHRVLFWGIVGAVIMRFLFIFLGATLINQFGWILYVFGAFLVYTGIMMFVNRNQEETIDPENHKVVKFASRYFSVYPQFVGNKFFIKKQGKKYITPLFLVLLIIEFTDLIFAVDSIPAIFAVTKDPYIVFFSNIFAILGLRSMFFLLVNIIHKFHYLKVGLAVLLVFIGVKMLAHGWLKSWGFTTSHSLLIIVLILTVSVVASLMFPKKRKKKSGHDSGQLRMDN</sequence>
<dbReference type="Pfam" id="PF03741">
    <property type="entry name" value="TerC"/>
    <property type="match status" value="1"/>
</dbReference>
<evidence type="ECO:0000256" key="5">
    <source>
        <dbReference type="ARBA" id="ARBA00023136"/>
    </source>
</evidence>
<dbReference type="Proteomes" id="UP000290848">
    <property type="component" value="Unassembled WGS sequence"/>
</dbReference>
<reference evidence="7 8" key="1">
    <citation type="submission" date="2018-12" db="EMBL/GenBank/DDBJ databases">
        <title>The Draft Genome Sequence of the Soil Bacterium Pedobacter tournemirensis R1.</title>
        <authorList>
            <person name="He J."/>
        </authorList>
    </citation>
    <scope>NUCLEOTIDE SEQUENCE [LARGE SCALE GENOMIC DNA]</scope>
    <source>
        <strain evidence="7 8">R1</strain>
    </source>
</reference>
<feature type="transmembrane region" description="Helical" evidence="6">
    <location>
        <begin position="233"/>
        <end position="257"/>
    </location>
</feature>
<dbReference type="PANTHER" id="PTHR30238:SF0">
    <property type="entry name" value="THYLAKOID MEMBRANE PROTEIN TERC, CHLOROPLASTIC"/>
    <property type="match status" value="1"/>
</dbReference>
<evidence type="ECO:0000256" key="2">
    <source>
        <dbReference type="ARBA" id="ARBA00007511"/>
    </source>
</evidence>
<proteinExistence type="inferred from homology"/>
<feature type="transmembrane region" description="Helical" evidence="6">
    <location>
        <begin position="113"/>
        <end position="133"/>
    </location>
</feature>
<comment type="subcellular location">
    <subcellularLocation>
        <location evidence="1">Membrane</location>
        <topology evidence="1">Multi-pass membrane protein</topology>
    </subcellularLocation>
</comment>
<dbReference type="EMBL" id="RXOC01000011">
    <property type="protein sequence ID" value="RXF68386.1"/>
    <property type="molecule type" value="Genomic_DNA"/>
</dbReference>
<dbReference type="RefSeq" id="WP_128770466.1">
    <property type="nucleotide sequence ID" value="NZ_RXOC01000011.1"/>
</dbReference>
<feature type="transmembrane region" description="Helical" evidence="6">
    <location>
        <begin position="168"/>
        <end position="186"/>
    </location>
</feature>
<dbReference type="GO" id="GO:0016020">
    <property type="term" value="C:membrane"/>
    <property type="evidence" value="ECO:0007669"/>
    <property type="project" value="UniProtKB-SubCell"/>
</dbReference>
<name>A0A4Q0M6S7_9SPHI</name>
<feature type="transmembrane region" description="Helical" evidence="6">
    <location>
        <begin position="263"/>
        <end position="284"/>
    </location>
</feature>
<dbReference type="InterPro" id="IPR005496">
    <property type="entry name" value="Integral_membrane_TerC"/>
</dbReference>
<keyword evidence="5 6" id="KW-0472">Membrane</keyword>
<gene>
    <name evidence="7" type="ORF">EKH83_16020</name>
</gene>
<evidence type="ECO:0000256" key="6">
    <source>
        <dbReference type="SAM" id="Phobius"/>
    </source>
</evidence>
<comment type="similarity">
    <text evidence="2">Belongs to the TerC family.</text>
</comment>
<evidence type="ECO:0000256" key="1">
    <source>
        <dbReference type="ARBA" id="ARBA00004141"/>
    </source>
</evidence>
<feature type="transmembrane region" description="Helical" evidence="6">
    <location>
        <begin position="291"/>
        <end position="310"/>
    </location>
</feature>
<keyword evidence="3 6" id="KW-0812">Transmembrane</keyword>
<evidence type="ECO:0000313" key="8">
    <source>
        <dbReference type="Proteomes" id="UP000290848"/>
    </source>
</evidence>
<protein>
    <submittedName>
        <fullName evidence="7">TerC family protein</fullName>
    </submittedName>
</protein>
<dbReference type="InterPro" id="IPR022369">
    <property type="entry name" value="Integral_membrane_TerC_rswitch"/>
</dbReference>
<dbReference type="AlphaFoldDB" id="A0A4Q0M6S7"/>
<feature type="transmembrane region" description="Helical" evidence="6">
    <location>
        <begin position="38"/>
        <end position="58"/>
    </location>
</feature>
<keyword evidence="4 6" id="KW-1133">Transmembrane helix</keyword>
<accession>A0A4Q0M6S7</accession>
<feature type="transmembrane region" description="Helical" evidence="6">
    <location>
        <begin position="322"/>
        <end position="342"/>
    </location>
</feature>
<comment type="caution">
    <text evidence="7">The sequence shown here is derived from an EMBL/GenBank/DDBJ whole genome shotgun (WGS) entry which is preliminary data.</text>
</comment>
<evidence type="ECO:0000256" key="3">
    <source>
        <dbReference type="ARBA" id="ARBA00022692"/>
    </source>
</evidence>
<feature type="transmembrane region" description="Helical" evidence="6">
    <location>
        <begin position="140"/>
        <end position="162"/>
    </location>
</feature>